<accession>A0AAV2KKI8</accession>
<reference evidence="1 2" key="1">
    <citation type="submission" date="2024-04" db="EMBL/GenBank/DDBJ databases">
        <authorList>
            <person name="Waldvogel A.-M."/>
            <person name="Schoenle A."/>
        </authorList>
    </citation>
    <scope>NUCLEOTIDE SEQUENCE [LARGE SCALE GENOMIC DNA]</scope>
</reference>
<proteinExistence type="predicted"/>
<sequence length="229" mass="25920">MLTLREQPSSCGLTTCRGGLSRGPSRGEGPHRVRVLIDRDEGSDQPRPSPRPHREVVCPCHKHRLVCVETHSADSDQSQPHDGRHQRHKAVSGCMKYKTMSYCEKVVISLTPLKGLLTSDDGEETYQSLHSSCSDCLVIRLDFSNTTTMLFFSSRRKSVEPAEVLEFETQASCLHLPRPERLGSDFDLTNCKDLDADATEEEVALLQERLRAWTLELLKCWVDYVSSWF</sequence>
<organism evidence="1 2">
    <name type="scientific">Knipowitschia caucasica</name>
    <name type="common">Caucasian dwarf goby</name>
    <name type="synonym">Pomatoschistus caucasicus</name>
    <dbReference type="NCBI Taxonomy" id="637954"/>
    <lineage>
        <taxon>Eukaryota</taxon>
        <taxon>Metazoa</taxon>
        <taxon>Chordata</taxon>
        <taxon>Craniata</taxon>
        <taxon>Vertebrata</taxon>
        <taxon>Euteleostomi</taxon>
        <taxon>Actinopterygii</taxon>
        <taxon>Neopterygii</taxon>
        <taxon>Teleostei</taxon>
        <taxon>Neoteleostei</taxon>
        <taxon>Acanthomorphata</taxon>
        <taxon>Gobiaria</taxon>
        <taxon>Gobiiformes</taxon>
        <taxon>Gobioidei</taxon>
        <taxon>Gobiidae</taxon>
        <taxon>Gobiinae</taxon>
        <taxon>Knipowitschia</taxon>
    </lineage>
</organism>
<gene>
    <name evidence="1" type="ORF">KC01_LOCUS19900</name>
</gene>
<evidence type="ECO:0000313" key="2">
    <source>
        <dbReference type="Proteomes" id="UP001497482"/>
    </source>
</evidence>
<protein>
    <submittedName>
        <fullName evidence="1">Uncharacterized protein</fullName>
    </submittedName>
</protein>
<evidence type="ECO:0000313" key="1">
    <source>
        <dbReference type="EMBL" id="CAL1590387.1"/>
    </source>
</evidence>
<dbReference type="EMBL" id="OZ035841">
    <property type="protein sequence ID" value="CAL1590387.1"/>
    <property type="molecule type" value="Genomic_DNA"/>
</dbReference>
<dbReference type="Proteomes" id="UP001497482">
    <property type="component" value="Chromosome 19"/>
</dbReference>
<dbReference type="AlphaFoldDB" id="A0AAV2KKI8"/>
<dbReference type="InterPro" id="IPR012674">
    <property type="entry name" value="Calycin"/>
</dbReference>
<name>A0AAV2KKI8_KNICA</name>
<dbReference type="Gene3D" id="2.40.128.20">
    <property type="match status" value="1"/>
</dbReference>
<keyword evidence="2" id="KW-1185">Reference proteome</keyword>